<dbReference type="GO" id="GO:0009401">
    <property type="term" value="P:phosphoenolpyruvate-dependent sugar phosphotransferase system"/>
    <property type="evidence" value="ECO:0007669"/>
    <property type="project" value="UniProtKB-KW"/>
</dbReference>
<dbReference type="PANTHER" id="PTHR33705:SF2">
    <property type="entry name" value="PHOSPHOCARRIER PROTEIN NPR"/>
    <property type="match status" value="1"/>
</dbReference>
<reference evidence="7 8" key="1">
    <citation type="submission" date="2020-02" db="EMBL/GenBank/DDBJ databases">
        <authorList>
            <person name="Zheng R.K."/>
            <person name="Sun C.M."/>
        </authorList>
    </citation>
    <scope>NUCLEOTIDE SEQUENCE [LARGE SCALE GENOMIC DNA]</scope>
    <source>
        <strain evidence="8">zrk13</strain>
    </source>
</reference>
<evidence type="ECO:0000256" key="5">
    <source>
        <dbReference type="ARBA" id="ARBA00022683"/>
    </source>
</evidence>
<dbReference type="SUPFAM" id="SSF55594">
    <property type="entry name" value="HPr-like"/>
    <property type="match status" value="1"/>
</dbReference>
<dbReference type="KEGG" id="xcl:G4Z02_07565"/>
<dbReference type="NCBIfam" id="TIGR01003">
    <property type="entry name" value="PTS_HPr_family"/>
    <property type="match status" value="1"/>
</dbReference>
<evidence type="ECO:0000256" key="1">
    <source>
        <dbReference type="ARBA" id="ARBA00003681"/>
    </source>
</evidence>
<sequence>MHRDFIITNEQGIHARPATNLVQKANQFKSTISLTFNGVTTDLKSIMGVLSLGVTRGSLVSIHITGEDELEAMQEITKLINTINM</sequence>
<dbReference type="InterPro" id="IPR050399">
    <property type="entry name" value="HPr"/>
</dbReference>
<feature type="domain" description="HPr" evidence="6">
    <location>
        <begin position="1"/>
        <end position="85"/>
    </location>
</feature>
<dbReference type="InterPro" id="IPR035895">
    <property type="entry name" value="HPr-like_sf"/>
</dbReference>
<dbReference type="EMBL" id="CP048914">
    <property type="protein sequence ID" value="QMS85603.1"/>
    <property type="molecule type" value="Genomic_DNA"/>
</dbReference>
<keyword evidence="5" id="KW-0598">Phosphotransferase system</keyword>
<dbReference type="InterPro" id="IPR001020">
    <property type="entry name" value="PTS_HPr_His_P_site"/>
</dbReference>
<evidence type="ECO:0000313" key="8">
    <source>
        <dbReference type="Proteomes" id="UP000514720"/>
    </source>
</evidence>
<protein>
    <recommendedName>
        <fullName evidence="3">Phosphocarrier protein HPr</fullName>
    </recommendedName>
</protein>
<dbReference type="PANTHER" id="PTHR33705">
    <property type="entry name" value="PHOSPHOCARRIER PROTEIN HPR"/>
    <property type="match status" value="1"/>
</dbReference>
<dbReference type="Gene3D" id="3.30.1340.10">
    <property type="entry name" value="HPr-like"/>
    <property type="match status" value="1"/>
</dbReference>
<evidence type="ECO:0000256" key="4">
    <source>
        <dbReference type="ARBA" id="ARBA00022490"/>
    </source>
</evidence>
<keyword evidence="8" id="KW-1185">Reference proteome</keyword>
<dbReference type="InterPro" id="IPR002114">
    <property type="entry name" value="PTS_HPr_Ser_P_site"/>
</dbReference>
<dbReference type="PROSITE" id="PS00589">
    <property type="entry name" value="PTS_HPR_SER"/>
    <property type="match status" value="1"/>
</dbReference>
<accession>A0A7L7KS89</accession>
<evidence type="ECO:0000256" key="2">
    <source>
        <dbReference type="ARBA" id="ARBA00004496"/>
    </source>
</evidence>
<name>A0A7L7KS89_9MOLU</name>
<dbReference type="PROSITE" id="PS51350">
    <property type="entry name" value="PTS_HPR_DOM"/>
    <property type="match status" value="1"/>
</dbReference>
<evidence type="ECO:0000256" key="3">
    <source>
        <dbReference type="ARBA" id="ARBA00020422"/>
    </source>
</evidence>
<dbReference type="AlphaFoldDB" id="A0A7L7KS89"/>
<dbReference type="RefSeq" id="WP_258877404.1">
    <property type="nucleotide sequence ID" value="NZ_CP048914.1"/>
</dbReference>
<dbReference type="PRINTS" id="PR00107">
    <property type="entry name" value="PHOSPHOCPHPR"/>
</dbReference>
<dbReference type="PROSITE" id="PS00369">
    <property type="entry name" value="PTS_HPR_HIS"/>
    <property type="match status" value="1"/>
</dbReference>
<dbReference type="InterPro" id="IPR000032">
    <property type="entry name" value="HPr-like"/>
</dbReference>
<evidence type="ECO:0000313" key="7">
    <source>
        <dbReference type="EMBL" id="QMS85603.1"/>
    </source>
</evidence>
<comment type="function">
    <text evidence="1">General (non sugar-specific) component of the phosphoenolpyruvate-dependent sugar phosphotransferase system (sugar PTS). This major carbohydrate active-transport system catalyzes the phosphorylation of incoming sugar substrates concomitantly with their translocation across the cell membrane. The phosphoryl group from phosphoenolpyruvate (PEP) is transferred to the phosphoryl carrier protein HPr by enzyme I. Phospho-HPr then transfers it to the PTS EIIA domain.</text>
</comment>
<keyword evidence="4" id="KW-0963">Cytoplasm</keyword>
<dbReference type="Proteomes" id="UP000514720">
    <property type="component" value="Chromosome"/>
</dbReference>
<comment type="subcellular location">
    <subcellularLocation>
        <location evidence="2">Cytoplasm</location>
    </subcellularLocation>
</comment>
<proteinExistence type="predicted"/>
<dbReference type="Pfam" id="PF00381">
    <property type="entry name" value="PTS-HPr"/>
    <property type="match status" value="1"/>
</dbReference>
<evidence type="ECO:0000259" key="6">
    <source>
        <dbReference type="PROSITE" id="PS51350"/>
    </source>
</evidence>
<dbReference type="GO" id="GO:0005737">
    <property type="term" value="C:cytoplasm"/>
    <property type="evidence" value="ECO:0007669"/>
    <property type="project" value="UniProtKB-SubCell"/>
</dbReference>
<dbReference type="CDD" id="cd00367">
    <property type="entry name" value="PTS-HPr_like"/>
    <property type="match status" value="1"/>
</dbReference>
<organism evidence="7 8">
    <name type="scientific">Candidatus Xianfuyuplasma coldseepsis</name>
    <dbReference type="NCBI Taxonomy" id="2782163"/>
    <lineage>
        <taxon>Bacteria</taxon>
        <taxon>Bacillati</taxon>
        <taxon>Mycoplasmatota</taxon>
        <taxon>Mollicutes</taxon>
        <taxon>Candidatus Izemoplasmatales</taxon>
        <taxon>Candidatus Izemoplasmataceae</taxon>
        <taxon>Candidatus Xianfuyuplasma</taxon>
    </lineage>
</organism>
<gene>
    <name evidence="7" type="ORF">G4Z02_07565</name>
</gene>